<dbReference type="SUPFAM" id="SSF69318">
    <property type="entry name" value="Integrin alpha N-terminal domain"/>
    <property type="match status" value="1"/>
</dbReference>
<dbReference type="InterPro" id="IPR006311">
    <property type="entry name" value="TAT_signal"/>
</dbReference>
<dbReference type="PANTHER" id="PTHR46580">
    <property type="entry name" value="SENSOR KINASE-RELATED"/>
    <property type="match status" value="1"/>
</dbReference>
<dbReference type="PROSITE" id="PS51318">
    <property type="entry name" value="TAT"/>
    <property type="match status" value="1"/>
</dbReference>
<dbReference type="Gene3D" id="2.115.10.10">
    <property type="entry name" value="Tachylectin 2"/>
    <property type="match status" value="1"/>
</dbReference>
<protein>
    <submittedName>
        <fullName evidence="2">VCBS repeat-containing protein</fullName>
    </submittedName>
</protein>
<sequence length="328" mass="34940">MLCPIPAPDPFRMTIWRTHVAKSSGLNTRRALARATAAALTAALVATGASSAVAADGPGRSASKAPVDVKASDASKFSTSAEEDYAPINGLYGVDSAGDMWAYVPNGDGGLESRVDNGYGWQNSRFITQVDHDADGFSDGIWDVTGSQLYYTQWGTDQQLLVGNGWNIYDRLLSTGDLGGAAADDLLARDKSGVLWLYLGYGNGKLTQRYRVGGGWNAYTHIAGQGDLTGDGKNDIVAKDSSGVLWLYKGTGNYKAPFTSRTRIGGGWNTYNNILSVGDIDIDGITDLVARDKNGALYLYKGTGNAASPYKSRVKIGSGGWNTYRILF</sequence>
<proteinExistence type="predicted"/>
<accession>A0A6N9UU67</accession>
<dbReference type="Proteomes" id="UP000469545">
    <property type="component" value="Unassembled WGS sequence"/>
</dbReference>
<dbReference type="Pfam" id="PF13517">
    <property type="entry name" value="FG-GAP_3"/>
    <property type="match status" value="1"/>
</dbReference>
<gene>
    <name evidence="2" type="ORF">G3I46_25310</name>
</gene>
<evidence type="ECO:0000313" key="2">
    <source>
        <dbReference type="EMBL" id="NEB19770.1"/>
    </source>
</evidence>
<dbReference type="PANTHER" id="PTHR46580:SF4">
    <property type="entry name" value="ATP_GTP-BINDING PROTEIN"/>
    <property type="match status" value="1"/>
</dbReference>
<organism evidence="2 3">
    <name type="scientific">Streptomyces coelicoflavus</name>
    <dbReference type="NCBI Taxonomy" id="285562"/>
    <lineage>
        <taxon>Bacteria</taxon>
        <taxon>Bacillati</taxon>
        <taxon>Actinomycetota</taxon>
        <taxon>Actinomycetes</taxon>
        <taxon>Kitasatosporales</taxon>
        <taxon>Streptomycetaceae</taxon>
        <taxon>Streptomyces</taxon>
    </lineage>
</organism>
<evidence type="ECO:0000313" key="3">
    <source>
        <dbReference type="Proteomes" id="UP000469545"/>
    </source>
</evidence>
<dbReference type="AlphaFoldDB" id="A0A6N9UU67"/>
<reference evidence="2 3" key="1">
    <citation type="submission" date="2020-01" db="EMBL/GenBank/DDBJ databases">
        <title>Insect and environment-associated Actinomycetes.</title>
        <authorList>
            <person name="Currrie C."/>
            <person name="Chevrette M."/>
            <person name="Carlson C."/>
            <person name="Stubbendieck R."/>
            <person name="Wendt-Pienkowski E."/>
        </authorList>
    </citation>
    <scope>NUCLEOTIDE SEQUENCE [LARGE SCALE GENOMIC DNA]</scope>
    <source>
        <strain evidence="2 3">SID14172</strain>
    </source>
</reference>
<dbReference type="EMBL" id="JAAGMB010000543">
    <property type="protein sequence ID" value="NEB19770.1"/>
    <property type="molecule type" value="Genomic_DNA"/>
</dbReference>
<name>A0A6N9UU67_9ACTN</name>
<keyword evidence="1" id="KW-0732">Signal</keyword>
<dbReference type="InterPro" id="IPR013517">
    <property type="entry name" value="FG-GAP"/>
</dbReference>
<keyword evidence="3" id="KW-1185">Reference proteome</keyword>
<comment type="caution">
    <text evidence="2">The sequence shown here is derived from an EMBL/GenBank/DDBJ whole genome shotgun (WGS) entry which is preliminary data.</text>
</comment>
<evidence type="ECO:0000256" key="1">
    <source>
        <dbReference type="ARBA" id="ARBA00022729"/>
    </source>
</evidence>
<dbReference type="InterPro" id="IPR028994">
    <property type="entry name" value="Integrin_alpha_N"/>
</dbReference>